<dbReference type="AlphaFoldDB" id="A0A9P1CEV1"/>
<reference evidence="5" key="2">
    <citation type="submission" date="2024-04" db="EMBL/GenBank/DDBJ databases">
        <authorList>
            <person name="Chen Y."/>
            <person name="Shah S."/>
            <person name="Dougan E. K."/>
            <person name="Thang M."/>
            <person name="Chan C."/>
        </authorList>
    </citation>
    <scope>NUCLEOTIDE SEQUENCE [LARGE SCALE GENOMIC DNA]</scope>
</reference>
<organism evidence="4">
    <name type="scientific">Cladocopium goreaui</name>
    <dbReference type="NCBI Taxonomy" id="2562237"/>
    <lineage>
        <taxon>Eukaryota</taxon>
        <taxon>Sar</taxon>
        <taxon>Alveolata</taxon>
        <taxon>Dinophyceae</taxon>
        <taxon>Suessiales</taxon>
        <taxon>Symbiodiniaceae</taxon>
        <taxon>Cladocopium</taxon>
    </lineage>
</organism>
<evidence type="ECO:0000313" key="7">
    <source>
        <dbReference type="Proteomes" id="UP001152797"/>
    </source>
</evidence>
<evidence type="ECO:0000313" key="6">
    <source>
        <dbReference type="EMBL" id="CAL4777532.1"/>
    </source>
</evidence>
<dbReference type="InterPro" id="IPR001910">
    <property type="entry name" value="Inosine/uridine_hydrolase_dom"/>
</dbReference>
<evidence type="ECO:0000313" key="4">
    <source>
        <dbReference type="EMBL" id="CAI3990220.1"/>
    </source>
</evidence>
<keyword evidence="7" id="KW-1185">Reference proteome</keyword>
<dbReference type="GO" id="GO:0016799">
    <property type="term" value="F:hydrolase activity, hydrolyzing N-glycosyl compounds"/>
    <property type="evidence" value="ECO:0007669"/>
    <property type="project" value="InterPro"/>
</dbReference>
<evidence type="ECO:0000256" key="1">
    <source>
        <dbReference type="ARBA" id="ARBA00009176"/>
    </source>
</evidence>
<dbReference type="Pfam" id="PF01156">
    <property type="entry name" value="IU_nuc_hydro"/>
    <property type="match status" value="1"/>
</dbReference>
<reference evidence="4" key="1">
    <citation type="submission" date="2022-10" db="EMBL/GenBank/DDBJ databases">
        <authorList>
            <person name="Chen Y."/>
            <person name="Dougan E. K."/>
            <person name="Chan C."/>
            <person name="Rhodes N."/>
            <person name="Thang M."/>
        </authorList>
    </citation>
    <scope>NUCLEOTIDE SEQUENCE</scope>
</reference>
<evidence type="ECO:0000256" key="2">
    <source>
        <dbReference type="SAM" id="MobiDB-lite"/>
    </source>
</evidence>
<dbReference type="Proteomes" id="UP001152797">
    <property type="component" value="Unassembled WGS sequence"/>
</dbReference>
<dbReference type="PANTHER" id="PTHR46190:SF1">
    <property type="entry name" value="SI:CH211-201H21.5"/>
    <property type="match status" value="1"/>
</dbReference>
<dbReference type="EMBL" id="CAMXCT010001447">
    <property type="protein sequence ID" value="CAI3990220.1"/>
    <property type="molecule type" value="Genomic_DNA"/>
</dbReference>
<dbReference type="EMBL" id="CAMXCT030001447">
    <property type="protein sequence ID" value="CAL4777532.1"/>
    <property type="molecule type" value="Genomic_DNA"/>
</dbReference>
<proteinExistence type="inferred from homology"/>
<dbReference type="OrthoDB" id="432381at2759"/>
<dbReference type="InterPro" id="IPR052775">
    <property type="entry name" value="IUN_hydrolase"/>
</dbReference>
<dbReference type="InterPro" id="IPR036452">
    <property type="entry name" value="Ribo_hydro-like"/>
</dbReference>
<protein>
    <submittedName>
        <fullName evidence="6">Arylsulfatase</fullName>
    </submittedName>
</protein>
<name>A0A9P1CEV1_9DINO</name>
<accession>A0A9P1CEV1</accession>
<comment type="similarity">
    <text evidence="1">Belongs to the IUNH family.</text>
</comment>
<dbReference type="EMBL" id="CAMXCT020001447">
    <property type="protein sequence ID" value="CAL1143595.1"/>
    <property type="molecule type" value="Genomic_DNA"/>
</dbReference>
<evidence type="ECO:0000313" key="5">
    <source>
        <dbReference type="EMBL" id="CAL1143595.1"/>
    </source>
</evidence>
<sequence>MNISRFLRGSKTIQNHFSPLPSTVAGWVNVFLCRRISLDGSSLVGQFPCWTSSFLPVIDSLLWTSLSAPALPAWNPGAKQWRRCPALRRRRMADGAQAELQASEVHGGNALVERFAPAGGWEDLFTPARHLASRMQEMVVLGRLPEPKKWLTVAMRTRSQTEPHELAKGLQGSQRLVICLPHQSLQVICFDHGIMALAPHSQRSCSRWLVVDTDAGVDDAFALCMALRLAKQSDFEFKLITCCFGNCSVEQVGINVAKCLAACELPSSEWPKVVLGAAGPNGTQKAINASHFHGSDGLGDASDALPAAALPPPSPSSTSPNASPRAAADALLALLREAQMEEAEVTLVTLGPLTNLALALKAEPELPLLLNDLWVMGGCGNARGNHGRVTEFNIHADPEAASDVFARPWSQLTVTSWDLMTFATVPWRTFDATIQRATSQVGRFLAKISHLPYVQKRSTTSCSRGQEGCLAFMASSFLQLLAPLLQHLAPAPAGVGLWNLTSAPGAIVCDAITMAAVLRPELVLRSSQVHVEVELQGALTRGQTVIDWGTCFDGVHRPKHIRWVQEVDMNLFCRMLRETVS</sequence>
<gene>
    <name evidence="4" type="ORF">C1SCF055_LOCUS17227</name>
</gene>
<dbReference type="SUPFAM" id="SSF53590">
    <property type="entry name" value="Nucleoside hydrolase"/>
    <property type="match status" value="1"/>
</dbReference>
<comment type="caution">
    <text evidence="4">The sequence shown here is derived from an EMBL/GenBank/DDBJ whole genome shotgun (WGS) entry which is preliminary data.</text>
</comment>
<feature type="domain" description="Inosine/uridine-preferring nucleoside hydrolase" evidence="3">
    <location>
        <begin position="210"/>
        <end position="572"/>
    </location>
</feature>
<feature type="region of interest" description="Disordered" evidence="2">
    <location>
        <begin position="303"/>
        <end position="323"/>
    </location>
</feature>
<dbReference type="Gene3D" id="3.90.245.10">
    <property type="entry name" value="Ribonucleoside hydrolase-like"/>
    <property type="match status" value="1"/>
</dbReference>
<evidence type="ECO:0000259" key="3">
    <source>
        <dbReference type="Pfam" id="PF01156"/>
    </source>
</evidence>
<dbReference type="PANTHER" id="PTHR46190">
    <property type="entry name" value="SI:CH211-201H21.5-RELATED"/>
    <property type="match status" value="1"/>
</dbReference>